<dbReference type="PANTHER" id="PTHR46438:SF11">
    <property type="entry name" value="LIPASE-RELATED"/>
    <property type="match status" value="1"/>
</dbReference>
<protein>
    <submittedName>
        <fullName evidence="3">Alpha/beta fold hydrolase</fullName>
    </submittedName>
</protein>
<evidence type="ECO:0000256" key="1">
    <source>
        <dbReference type="SAM" id="Phobius"/>
    </source>
</evidence>
<feature type="domain" description="AB hydrolase-1" evidence="2">
    <location>
        <begin position="79"/>
        <end position="183"/>
    </location>
</feature>
<gene>
    <name evidence="3" type="ORF">FQ775_04380</name>
</gene>
<accession>A0A5B8L579</accession>
<evidence type="ECO:0000313" key="4">
    <source>
        <dbReference type="Proteomes" id="UP000321389"/>
    </source>
</evidence>
<dbReference type="OrthoDB" id="9815441at2"/>
<proteinExistence type="predicted"/>
<dbReference type="InterPro" id="IPR000639">
    <property type="entry name" value="Epox_hydrolase-like"/>
</dbReference>
<name>A0A5B8L579_9HYPH</name>
<dbReference type="KEGG" id="niy:FQ775_04380"/>
<dbReference type="Gene3D" id="3.40.50.1820">
    <property type="entry name" value="alpha/beta hydrolase"/>
    <property type="match status" value="1"/>
</dbReference>
<dbReference type="GO" id="GO:0016787">
    <property type="term" value="F:hydrolase activity"/>
    <property type="evidence" value="ECO:0007669"/>
    <property type="project" value="UniProtKB-KW"/>
</dbReference>
<dbReference type="PANTHER" id="PTHR46438">
    <property type="entry name" value="ALPHA/BETA-HYDROLASES SUPERFAMILY PROTEIN"/>
    <property type="match status" value="1"/>
</dbReference>
<sequence>MRDGTLLCPHRIFRSTANLLTFILWLAVLAALAVAALIAYYAWTTRKLAATAEKNIPMAGNTVRIGGDTIHYVEEGDGPPILFIHGLGGQLHHFRQPLFAALRDDYRLVAIDRPGSGYSVRNGSGAGIRAQAGVVAKLIERLGLEKPLLVGHSLGGAIALATALDHPEKVSGLALLAPLTHHQGQRPEGFKGLYIPSPAKRAFLAHTFAIPMALKQAQVTLDFVFGPQTVTEDYAIGGGGYLGLRPSHFEATAADFVAGGEDLPAQEKRYGELAMPVGILFGDKDRVLDHRVHGLAMEGKVKGLDLEILEGIGHMPQFVEPERSAAFIRRMAEKAFAR</sequence>
<evidence type="ECO:0000313" key="3">
    <source>
        <dbReference type="EMBL" id="QDZ03196.1"/>
    </source>
</evidence>
<dbReference type="AlphaFoldDB" id="A0A5B8L579"/>
<keyword evidence="1" id="KW-1133">Transmembrane helix</keyword>
<dbReference type="InterPro" id="IPR029058">
    <property type="entry name" value="AB_hydrolase_fold"/>
</dbReference>
<keyword evidence="1" id="KW-0812">Transmembrane</keyword>
<keyword evidence="3" id="KW-0378">Hydrolase</keyword>
<feature type="transmembrane region" description="Helical" evidence="1">
    <location>
        <begin position="20"/>
        <end position="43"/>
    </location>
</feature>
<keyword evidence="4" id="KW-1185">Reference proteome</keyword>
<dbReference type="PRINTS" id="PR00111">
    <property type="entry name" value="ABHYDROLASE"/>
</dbReference>
<dbReference type="EMBL" id="CP042301">
    <property type="protein sequence ID" value="QDZ03196.1"/>
    <property type="molecule type" value="Genomic_DNA"/>
</dbReference>
<reference evidence="3" key="1">
    <citation type="submission" date="2020-04" db="EMBL/GenBank/DDBJ databases">
        <title>Nitratireductor sp. nov. isolated from mangrove soil.</title>
        <authorList>
            <person name="Ye Y."/>
        </authorList>
    </citation>
    <scope>NUCLEOTIDE SEQUENCE</scope>
    <source>
        <strain evidence="3">SY7</strain>
    </source>
</reference>
<keyword evidence="1" id="KW-0472">Membrane</keyword>
<organism evidence="3 4">
    <name type="scientific">Nitratireductor mangrovi</name>
    <dbReference type="NCBI Taxonomy" id="2599600"/>
    <lineage>
        <taxon>Bacteria</taxon>
        <taxon>Pseudomonadati</taxon>
        <taxon>Pseudomonadota</taxon>
        <taxon>Alphaproteobacteria</taxon>
        <taxon>Hyphomicrobiales</taxon>
        <taxon>Phyllobacteriaceae</taxon>
        <taxon>Nitratireductor</taxon>
    </lineage>
</organism>
<evidence type="ECO:0000259" key="2">
    <source>
        <dbReference type="Pfam" id="PF00561"/>
    </source>
</evidence>
<dbReference type="SUPFAM" id="SSF53474">
    <property type="entry name" value="alpha/beta-Hydrolases"/>
    <property type="match status" value="1"/>
</dbReference>
<dbReference type="Pfam" id="PF00561">
    <property type="entry name" value="Abhydrolase_1"/>
    <property type="match status" value="1"/>
</dbReference>
<dbReference type="PRINTS" id="PR00412">
    <property type="entry name" value="EPOXHYDRLASE"/>
</dbReference>
<dbReference type="Proteomes" id="UP000321389">
    <property type="component" value="Chromosome"/>
</dbReference>
<dbReference type="InterPro" id="IPR000073">
    <property type="entry name" value="AB_hydrolase_1"/>
</dbReference>